<evidence type="ECO:0000256" key="1">
    <source>
        <dbReference type="SAM" id="Coils"/>
    </source>
</evidence>
<dbReference type="GO" id="GO:0005876">
    <property type="term" value="C:spindle microtubule"/>
    <property type="evidence" value="ECO:0007669"/>
    <property type="project" value="TreeGrafter"/>
</dbReference>
<keyword evidence="4" id="KW-1185">Reference proteome</keyword>
<gene>
    <name evidence="3" type="primary">CCDC57</name>
</gene>
<dbReference type="Ensembl" id="ENSDLAT00005081073.1">
    <property type="protein sequence ID" value="ENSDLAP00005081014.1"/>
    <property type="gene ID" value="ENSDLAG00005016649.2"/>
</dbReference>
<dbReference type="GO" id="GO:0005814">
    <property type="term" value="C:centriole"/>
    <property type="evidence" value="ECO:0007669"/>
    <property type="project" value="TreeGrafter"/>
</dbReference>
<dbReference type="OMA" id="RNLKHKF"/>
<reference evidence="3" key="2">
    <citation type="submission" date="2025-09" db="UniProtKB">
        <authorList>
            <consortium name="Ensembl"/>
        </authorList>
    </citation>
    <scope>IDENTIFICATION</scope>
</reference>
<name>A0A8P4GNG0_DICLA</name>
<sequence length="954" mass="109259">MQSDRDSGLGDLEAQLASKEREWKELLAARVHQLESLLKKAQEECSSLRDGYQKLSEDFQFNLAILDERDRELERYDVITARAVNAERHRQEELNQLHMQVAKLEEQRARETEERQEEQCKSQHSAAQHRLQLDQLKRSMAGEIQRQTEEYERMKWDLQHKIQELEGELTLQRQEMTAAFDSELRQQEHEFNLKMDEMRAVVLSHDLKVKQLSKETEVHYQAQLQATEALKVSKEFCQQIETQLQHKEQEIKDLTADKDCRMNELEDELKCMETKLKNEEDNHIKKYEAVVQALKERDAQLEVRCQAHTEELQKAKKRIVKLQEDMEVLAAQVHCSQRTQQDAMEQKDKTIQRLHTEVETTRTGWDKYISQVSSEMVVKDTEVITLQERETKLKTELDRIKEEMEGYKQQLSAGLKRERALEQKRVQVELEWQRRCEDLKAELYLANEQLIQDLSNARDQAKAELKEKEQELQELTVLLRSVKTERDQAIQGFTPKVDSLASEEIRRLQEQNSTLRAVVTQMRKDMEGLSRLLPQPQPQASSLQPVRHQGGPATTSFTPKADTQTGPPAQSADISSTINPADYTQALEQEVSQLKARCRHLEEKLEGPIGLPSLAPEDLLPTVPHNTRLQYQGLKQGGLCLENRANTSALMRLEARVTHVIEQVQKNAQLREENLYLQQQQASGQMSVGLFEDVQGAKSNPRLLHTRLKQAASCIARLSREKQQLIEMGNRLRAQITTAGLEEAVEPERDSSTEKLGEQHDRLSALEQLQYQLTSQELQYALRQRVCTLAEQLLPGTHNLGPATEGAANPWSQGHESADRPERSKNKENTPPLSQSVRSLDRGPQPRSGQSRSLLSSEESLRSLNQLWGILDHGLSPSIFSEGEGEPSRVEVAESGSAGVQMMVHGTSAPFRNQPPSELKQRRNPSTTPSNTAKTSRHGAQDRMSKIRNYNVKD</sequence>
<dbReference type="OrthoDB" id="568502at2759"/>
<dbReference type="GO" id="GO:0060271">
    <property type="term" value="P:cilium assembly"/>
    <property type="evidence" value="ECO:0007669"/>
    <property type="project" value="TreeGrafter"/>
</dbReference>
<feature type="compositionally biased region" description="Low complexity" evidence="2">
    <location>
        <begin position="532"/>
        <end position="545"/>
    </location>
</feature>
<feature type="region of interest" description="Disordered" evidence="2">
    <location>
        <begin position="532"/>
        <end position="574"/>
    </location>
</feature>
<keyword evidence="1" id="KW-0175">Coiled coil</keyword>
<reference evidence="3" key="1">
    <citation type="submission" date="2025-08" db="UniProtKB">
        <authorList>
            <consortium name="Ensembl"/>
        </authorList>
    </citation>
    <scope>IDENTIFICATION</scope>
</reference>
<feature type="compositionally biased region" description="Basic and acidic residues" evidence="2">
    <location>
        <begin position="816"/>
        <end position="828"/>
    </location>
</feature>
<feature type="region of interest" description="Disordered" evidence="2">
    <location>
        <begin position="739"/>
        <end position="759"/>
    </location>
</feature>
<dbReference type="GO" id="GO:0045931">
    <property type="term" value="P:positive regulation of mitotic cell cycle"/>
    <property type="evidence" value="ECO:0007669"/>
    <property type="project" value="TreeGrafter"/>
</dbReference>
<feature type="compositionally biased region" description="Polar residues" evidence="2">
    <location>
        <begin position="552"/>
        <end position="574"/>
    </location>
</feature>
<evidence type="ECO:0000313" key="3">
    <source>
        <dbReference type="Ensembl" id="ENSDLAP00005081014.1"/>
    </source>
</evidence>
<feature type="coiled-coil region" evidence="1">
    <location>
        <begin position="237"/>
        <end position="332"/>
    </location>
</feature>
<evidence type="ECO:0000313" key="4">
    <source>
        <dbReference type="Proteomes" id="UP000694389"/>
    </source>
</evidence>
<dbReference type="GeneID" id="127372871"/>
<dbReference type="GO" id="GO:0007020">
    <property type="term" value="P:microtubule nucleation"/>
    <property type="evidence" value="ECO:0007669"/>
    <property type="project" value="TreeGrafter"/>
</dbReference>
<accession>A0A8P4GNG0</accession>
<feature type="region of interest" description="Disordered" evidence="2">
    <location>
        <begin position="106"/>
        <end position="129"/>
    </location>
</feature>
<dbReference type="InterPro" id="IPR042481">
    <property type="entry name" value="CCDC57"/>
</dbReference>
<feature type="region of interest" description="Disordered" evidence="2">
    <location>
        <begin position="798"/>
        <end position="857"/>
    </location>
</feature>
<dbReference type="PANTHER" id="PTHR46725:SF1">
    <property type="entry name" value="COILED-COIL DOMAIN-CONTAINING PROTEIN 57"/>
    <property type="match status" value="1"/>
</dbReference>
<dbReference type="GO" id="GO:0034451">
    <property type="term" value="C:centriolar satellite"/>
    <property type="evidence" value="ECO:0007669"/>
    <property type="project" value="TreeGrafter"/>
</dbReference>
<dbReference type="GeneTree" id="ENSGT00940000153251"/>
<dbReference type="AlphaFoldDB" id="A0A8P4GNG0"/>
<evidence type="ECO:0000256" key="2">
    <source>
        <dbReference type="SAM" id="MobiDB-lite"/>
    </source>
</evidence>
<feature type="coiled-coil region" evidence="1">
    <location>
        <begin position="9"/>
        <end position="58"/>
    </location>
</feature>
<feature type="compositionally biased region" description="Basic and acidic residues" evidence="2">
    <location>
        <begin position="939"/>
        <end position="954"/>
    </location>
</feature>
<proteinExistence type="predicted"/>
<feature type="compositionally biased region" description="Polar residues" evidence="2">
    <location>
        <begin position="924"/>
        <end position="934"/>
    </location>
</feature>
<dbReference type="Proteomes" id="UP000694389">
    <property type="component" value="Unassembled WGS sequence"/>
</dbReference>
<feature type="compositionally biased region" description="Polar residues" evidence="2">
    <location>
        <begin position="829"/>
        <end position="838"/>
    </location>
</feature>
<feature type="compositionally biased region" description="Basic and acidic residues" evidence="2">
    <location>
        <begin position="106"/>
        <end position="121"/>
    </location>
</feature>
<feature type="coiled-coil region" evidence="1">
    <location>
        <begin position="383"/>
        <end position="525"/>
    </location>
</feature>
<dbReference type="RefSeq" id="XP_051272730.1">
    <property type="nucleotide sequence ID" value="XM_051416770.1"/>
</dbReference>
<feature type="coiled-coil region" evidence="1">
    <location>
        <begin position="148"/>
        <end position="175"/>
    </location>
</feature>
<feature type="region of interest" description="Disordered" evidence="2">
    <location>
        <begin position="903"/>
        <end position="954"/>
    </location>
</feature>
<dbReference type="PANTHER" id="PTHR46725">
    <property type="entry name" value="COILED-COIL DOMAIN-CONTAINING PROTEIN 57"/>
    <property type="match status" value="1"/>
</dbReference>
<feature type="compositionally biased region" description="Basic and acidic residues" evidence="2">
    <location>
        <begin position="746"/>
        <end position="759"/>
    </location>
</feature>
<organism evidence="3 4">
    <name type="scientific">Dicentrarchus labrax</name>
    <name type="common">European seabass</name>
    <name type="synonym">Morone labrax</name>
    <dbReference type="NCBI Taxonomy" id="13489"/>
    <lineage>
        <taxon>Eukaryota</taxon>
        <taxon>Metazoa</taxon>
        <taxon>Chordata</taxon>
        <taxon>Craniata</taxon>
        <taxon>Vertebrata</taxon>
        <taxon>Euteleostomi</taxon>
        <taxon>Actinopterygii</taxon>
        <taxon>Neopterygii</taxon>
        <taxon>Teleostei</taxon>
        <taxon>Neoteleostei</taxon>
        <taxon>Acanthomorphata</taxon>
        <taxon>Eupercaria</taxon>
        <taxon>Moronidae</taxon>
        <taxon>Dicentrarchus</taxon>
    </lineage>
</organism>
<protein>
    <submittedName>
        <fullName evidence="3">Coiled-coil domain containing 57</fullName>
    </submittedName>
</protein>
<dbReference type="GO" id="GO:0007099">
    <property type="term" value="P:centriole replication"/>
    <property type="evidence" value="ECO:0007669"/>
    <property type="project" value="TreeGrafter"/>
</dbReference>